<name>A0A380MRN6_9GAMM</name>
<dbReference type="Proteomes" id="UP000254601">
    <property type="component" value="Unassembled WGS sequence"/>
</dbReference>
<sequence>MKPQQYRLISEQVRANALAAVQALPISDAGFSRITHENKKAKIWVVRIEEEKQTRTHRQNRYLWGVVYKTIIDNDPGIFASEQTDAVLKQAGLTVKDVVHEFCKRRFLMPVFVAGIEVMPSTKTLEKAAFNDYVEDIRRWAAHELQIFIPDPVVAGYADIGR</sequence>
<evidence type="ECO:0000313" key="1">
    <source>
        <dbReference type="EMBL" id="SUO95225.1"/>
    </source>
</evidence>
<organism evidence="1 2">
    <name type="scientific">Suttonella ornithocola</name>
    <dbReference type="NCBI Taxonomy" id="279832"/>
    <lineage>
        <taxon>Bacteria</taxon>
        <taxon>Pseudomonadati</taxon>
        <taxon>Pseudomonadota</taxon>
        <taxon>Gammaproteobacteria</taxon>
        <taxon>Cardiobacteriales</taxon>
        <taxon>Cardiobacteriaceae</taxon>
        <taxon>Suttonella</taxon>
    </lineage>
</organism>
<protein>
    <submittedName>
        <fullName evidence="1">Uncharacterized protein</fullName>
    </submittedName>
</protein>
<evidence type="ECO:0000313" key="2">
    <source>
        <dbReference type="Proteomes" id="UP000254601"/>
    </source>
</evidence>
<keyword evidence="2" id="KW-1185">Reference proteome</keyword>
<dbReference type="AlphaFoldDB" id="A0A380MRN6"/>
<proteinExistence type="predicted"/>
<dbReference type="OrthoDB" id="279853at2"/>
<dbReference type="Gene3D" id="1.10.3790.10">
    <property type="entry name" value="NinB"/>
    <property type="match status" value="1"/>
</dbReference>
<reference evidence="1 2" key="1">
    <citation type="submission" date="2018-06" db="EMBL/GenBank/DDBJ databases">
        <authorList>
            <consortium name="Pathogen Informatics"/>
            <person name="Doyle S."/>
        </authorList>
    </citation>
    <scope>NUCLEOTIDE SEQUENCE [LARGE SCALE GENOMIC DNA]</scope>
    <source>
        <strain evidence="1 2">NCTC13337</strain>
    </source>
</reference>
<dbReference type="RefSeq" id="WP_072576196.1">
    <property type="nucleotide sequence ID" value="NZ_LWHB01000054.1"/>
</dbReference>
<gene>
    <name evidence="1" type="ORF">NCTC13337_01166</name>
</gene>
<dbReference type="InterPro" id="IPR036619">
    <property type="entry name" value="NinB_sf"/>
</dbReference>
<accession>A0A380MRN6</accession>
<dbReference type="EMBL" id="UHIC01000001">
    <property type="protein sequence ID" value="SUO95225.1"/>
    <property type="molecule type" value="Genomic_DNA"/>
</dbReference>